<keyword evidence="4" id="KW-1185">Reference proteome</keyword>
<evidence type="ECO:0000259" key="2">
    <source>
        <dbReference type="Pfam" id="PF22746"/>
    </source>
</evidence>
<name>A8MEB9_ALKOO</name>
<dbReference type="Pfam" id="PF13349">
    <property type="entry name" value="DUF4097"/>
    <property type="match status" value="1"/>
</dbReference>
<evidence type="ECO:0000313" key="4">
    <source>
        <dbReference type="Proteomes" id="UP000000269"/>
    </source>
</evidence>
<reference evidence="4" key="1">
    <citation type="submission" date="2007-10" db="EMBL/GenBank/DDBJ databases">
        <title>Complete genome of Alkaliphilus oremlandii OhILAs.</title>
        <authorList>
            <person name="Copeland A."/>
            <person name="Lucas S."/>
            <person name="Lapidus A."/>
            <person name="Barry K."/>
            <person name="Detter J.C."/>
            <person name="Glavina del Rio T."/>
            <person name="Hammon N."/>
            <person name="Israni S."/>
            <person name="Dalin E."/>
            <person name="Tice H."/>
            <person name="Pitluck S."/>
            <person name="Chain P."/>
            <person name="Malfatti S."/>
            <person name="Shin M."/>
            <person name="Vergez L."/>
            <person name="Schmutz J."/>
            <person name="Larimer F."/>
            <person name="Land M."/>
            <person name="Hauser L."/>
            <person name="Kyrpides N."/>
            <person name="Mikhailova N."/>
            <person name="Stolz J.F."/>
            <person name="Dawson A."/>
            <person name="Fisher E."/>
            <person name="Crable B."/>
            <person name="Perera E."/>
            <person name="Lisak J."/>
            <person name="Ranganathan M."/>
            <person name="Basu P."/>
            <person name="Richardson P."/>
        </authorList>
    </citation>
    <scope>NUCLEOTIDE SEQUENCE [LARGE SCALE GENOMIC DNA]</scope>
    <source>
        <strain evidence="4">OhILAs</strain>
    </source>
</reference>
<dbReference type="OrthoDB" id="9808584at2"/>
<dbReference type="InterPro" id="IPR025164">
    <property type="entry name" value="Toastrack_DUF4097"/>
</dbReference>
<feature type="domain" description="DUF4097" evidence="1">
    <location>
        <begin position="170"/>
        <end position="401"/>
    </location>
</feature>
<evidence type="ECO:0000313" key="3">
    <source>
        <dbReference type="EMBL" id="ABW17590.1"/>
    </source>
</evidence>
<protein>
    <submittedName>
        <fullName evidence="3">Uncharacterized protein</fullName>
    </submittedName>
</protein>
<dbReference type="Proteomes" id="UP000000269">
    <property type="component" value="Chromosome"/>
</dbReference>
<dbReference type="RefSeq" id="WP_012157905.1">
    <property type="nucleotide sequence ID" value="NC_009922.1"/>
</dbReference>
<dbReference type="HOGENOM" id="CLU_648362_0_0_9"/>
<accession>A8MEB9</accession>
<dbReference type="InterPro" id="IPR053959">
    <property type="entry name" value="YvlB/LiaX_N"/>
</dbReference>
<evidence type="ECO:0000259" key="1">
    <source>
        <dbReference type="Pfam" id="PF13349"/>
    </source>
</evidence>
<proteinExistence type="predicted"/>
<dbReference type="eggNOG" id="COG3595">
    <property type="taxonomic scope" value="Bacteria"/>
</dbReference>
<dbReference type="Pfam" id="PF22746">
    <property type="entry name" value="SHOCT-like_DUF2089-C"/>
    <property type="match status" value="1"/>
</dbReference>
<dbReference type="EMBL" id="CP000853">
    <property type="protein sequence ID" value="ABW17590.1"/>
    <property type="molecule type" value="Genomic_DNA"/>
</dbReference>
<gene>
    <name evidence="3" type="ordered locus">Clos_0020</name>
</gene>
<feature type="domain" description="YvlB/LiaX N-terminal" evidence="2">
    <location>
        <begin position="3"/>
        <end position="31"/>
    </location>
</feature>
<organism evidence="3 4">
    <name type="scientific">Alkaliphilus oremlandii (strain OhILAs)</name>
    <name type="common">Clostridium oremlandii (strain OhILAs)</name>
    <dbReference type="NCBI Taxonomy" id="350688"/>
    <lineage>
        <taxon>Bacteria</taxon>
        <taxon>Bacillati</taxon>
        <taxon>Bacillota</taxon>
        <taxon>Clostridia</taxon>
        <taxon>Peptostreptococcales</taxon>
        <taxon>Natronincolaceae</taxon>
        <taxon>Alkaliphilus</taxon>
    </lineage>
</organism>
<dbReference type="KEGG" id="aoe:Clos_0020"/>
<dbReference type="STRING" id="350688.Clos_0020"/>
<sequence>MSEERLMILRLLEQGKISEVEAEQLLDALGDIEYDQAKQEASSSFNYSQVNLSKDEDDEHNHYYKEKQHYNPNKNKDFEEIFDSLGKKFEGLGEHLEGKMDVFGEQFGKKMMDLGSIFANKSISFAEKIIDVVEKAVDSDTFINVDLFSPVMVYEEVLEKKLEDNSHLSLQFESYNGNISIHKWNEPTIKVTAHISAKEGKYDSANPIFTLNEDNNSIYFYPRPLEGAGVKLKVEVPEGLYNLIKAQTTNGSISAENLNCNRLLLQTKNGSIKINNIHTQENTSCTTTNGKIVVEKCKAENLLAATKNGRISIENSTIKRIEGLTSNSKITVIDIAYNLLQSLSLKTTNSKIEVIGTVPENTGFSLEANTTQGNINIGIPVAYSENIKTYSNHRVHGKTSNFDKCETIANIKAYTTNSNIYLF</sequence>
<dbReference type="AlphaFoldDB" id="A8MEB9"/>